<dbReference type="GO" id="GO:0003677">
    <property type="term" value="F:DNA binding"/>
    <property type="evidence" value="ECO:0007669"/>
    <property type="project" value="InterPro"/>
</dbReference>
<dbReference type="GO" id="GO:0004803">
    <property type="term" value="F:transposase activity"/>
    <property type="evidence" value="ECO:0007669"/>
    <property type="project" value="InterPro"/>
</dbReference>
<protein>
    <recommendedName>
        <fullName evidence="1">Transposase IS110-like N-terminal domain-containing protein</fullName>
    </recommendedName>
</protein>
<accession>A0A1C3P3U8</accession>
<dbReference type="EMBL" id="FLUV01001749">
    <property type="protein sequence ID" value="SBW24456.1"/>
    <property type="molecule type" value="Genomic_DNA"/>
</dbReference>
<sequence>MVRTDHHQLRPVAGDSDLVEAVKVTARAHQTLICDRTRHVQRLRAALVESFPAAVAVFDDLAGADALHQQA</sequence>
<evidence type="ECO:0000313" key="3">
    <source>
        <dbReference type="Proteomes" id="UP000199013"/>
    </source>
</evidence>
<organism evidence="2 3">
    <name type="scientific">Candidatus Protofrankia californiensis</name>
    <dbReference type="NCBI Taxonomy" id="1839754"/>
    <lineage>
        <taxon>Bacteria</taxon>
        <taxon>Bacillati</taxon>
        <taxon>Actinomycetota</taxon>
        <taxon>Actinomycetes</taxon>
        <taxon>Frankiales</taxon>
        <taxon>Frankiaceae</taxon>
        <taxon>Protofrankia</taxon>
    </lineage>
</organism>
<dbReference type="Proteomes" id="UP000199013">
    <property type="component" value="Unassembled WGS sequence"/>
</dbReference>
<evidence type="ECO:0000313" key="2">
    <source>
        <dbReference type="EMBL" id="SBW24456.1"/>
    </source>
</evidence>
<dbReference type="InterPro" id="IPR002525">
    <property type="entry name" value="Transp_IS110-like_N"/>
</dbReference>
<proteinExistence type="predicted"/>
<gene>
    <name evidence="2" type="ORF">FDG2_4168</name>
</gene>
<dbReference type="GO" id="GO:0006313">
    <property type="term" value="P:DNA transposition"/>
    <property type="evidence" value="ECO:0007669"/>
    <property type="project" value="InterPro"/>
</dbReference>
<reference evidence="3" key="1">
    <citation type="submission" date="2016-02" db="EMBL/GenBank/DDBJ databases">
        <authorList>
            <person name="Wibberg D."/>
        </authorList>
    </citation>
    <scope>NUCLEOTIDE SEQUENCE [LARGE SCALE GENOMIC DNA]</scope>
</reference>
<dbReference type="Pfam" id="PF01548">
    <property type="entry name" value="DEDD_Tnp_IS110"/>
    <property type="match status" value="1"/>
</dbReference>
<name>A0A1C3P3U8_9ACTN</name>
<keyword evidence="3" id="KW-1185">Reference proteome</keyword>
<dbReference type="AlphaFoldDB" id="A0A1C3P3U8"/>
<evidence type="ECO:0000259" key="1">
    <source>
        <dbReference type="Pfam" id="PF01548"/>
    </source>
</evidence>
<feature type="domain" description="Transposase IS110-like N-terminal" evidence="1">
    <location>
        <begin position="2"/>
        <end position="52"/>
    </location>
</feature>